<reference evidence="2" key="1">
    <citation type="journal article" date="2016" name="Nature">
        <title>Genome evolution in the allotetraploid frog Xenopus laevis.</title>
        <authorList>
            <person name="Session A.M."/>
            <person name="Uno Y."/>
            <person name="Kwon T."/>
            <person name="Chapman J.A."/>
            <person name="Toyoda A."/>
            <person name="Takahashi S."/>
            <person name="Fukui A."/>
            <person name="Hikosaka A."/>
            <person name="Suzuki A."/>
            <person name="Kondo M."/>
            <person name="van Heeringen S.J."/>
            <person name="Quigley I."/>
            <person name="Heinz S."/>
            <person name="Ogino H."/>
            <person name="Ochi H."/>
            <person name="Hellsten U."/>
            <person name="Lyons J.B."/>
            <person name="Simakov O."/>
            <person name="Putnam N."/>
            <person name="Stites J."/>
            <person name="Kuroki Y."/>
            <person name="Tanaka T."/>
            <person name="Michiue T."/>
            <person name="Watanabe M."/>
            <person name="Bogdanovic O."/>
            <person name="Lister R."/>
            <person name="Georgiou G."/>
            <person name="Paranjpe S.S."/>
            <person name="van Kruijsbergen I."/>
            <person name="Shu S."/>
            <person name="Carlson J."/>
            <person name="Kinoshita T."/>
            <person name="Ohta Y."/>
            <person name="Mawaribuchi S."/>
            <person name="Jenkins J."/>
            <person name="Grimwood J."/>
            <person name="Schmutz J."/>
            <person name="Mitros T."/>
            <person name="Mozaffari S.V."/>
            <person name="Suzuki Y."/>
            <person name="Haramoto Y."/>
            <person name="Yamamoto T.S."/>
            <person name="Takagi C."/>
            <person name="Heald R."/>
            <person name="Miller K."/>
            <person name="Haudenschild C."/>
            <person name="Kitzman J."/>
            <person name="Nakayama T."/>
            <person name="Izutsu Y."/>
            <person name="Robert J."/>
            <person name="Fortriede J."/>
            <person name="Burns K."/>
            <person name="Lotay V."/>
            <person name="Karimi K."/>
            <person name="Yasuoka Y."/>
            <person name="Dichmann D.S."/>
            <person name="Flajnik M.F."/>
            <person name="Houston D.W."/>
            <person name="Shendure J."/>
            <person name="DuPasquier L."/>
            <person name="Vize P.D."/>
            <person name="Zorn A.M."/>
            <person name="Ito M."/>
            <person name="Marcotte E.M."/>
            <person name="Wallingford J.B."/>
            <person name="Ito Y."/>
            <person name="Asashima M."/>
            <person name="Ueno N."/>
            <person name="Matsuda Y."/>
            <person name="Veenstra G.J."/>
            <person name="Fujiyama A."/>
            <person name="Harland R.M."/>
            <person name="Taira M."/>
            <person name="Rokhsar D.S."/>
        </authorList>
    </citation>
    <scope>NUCLEOTIDE SEQUENCE [LARGE SCALE GENOMIC DNA]</scope>
    <source>
        <strain evidence="2">J</strain>
    </source>
</reference>
<evidence type="ECO:0000313" key="2">
    <source>
        <dbReference type="Proteomes" id="UP000694892"/>
    </source>
</evidence>
<proteinExistence type="predicted"/>
<accession>A0A974CCS3</accession>
<dbReference type="Proteomes" id="UP000694892">
    <property type="component" value="Chromosome 7S"/>
</dbReference>
<organism evidence="1 2">
    <name type="scientific">Xenopus laevis</name>
    <name type="common">African clawed frog</name>
    <dbReference type="NCBI Taxonomy" id="8355"/>
    <lineage>
        <taxon>Eukaryota</taxon>
        <taxon>Metazoa</taxon>
        <taxon>Chordata</taxon>
        <taxon>Craniata</taxon>
        <taxon>Vertebrata</taxon>
        <taxon>Euteleostomi</taxon>
        <taxon>Amphibia</taxon>
        <taxon>Batrachia</taxon>
        <taxon>Anura</taxon>
        <taxon>Pipoidea</taxon>
        <taxon>Pipidae</taxon>
        <taxon>Xenopodinae</taxon>
        <taxon>Xenopus</taxon>
        <taxon>Xenopus</taxon>
    </lineage>
</organism>
<evidence type="ECO:0000313" key="1">
    <source>
        <dbReference type="EMBL" id="OCT70527.1"/>
    </source>
</evidence>
<gene>
    <name evidence="1" type="ORF">XELAEV_18037450mg</name>
</gene>
<dbReference type="EMBL" id="CM004479">
    <property type="protein sequence ID" value="OCT70527.1"/>
    <property type="molecule type" value="Genomic_DNA"/>
</dbReference>
<name>A0A974CCS3_XENLA</name>
<dbReference type="AlphaFoldDB" id="A0A974CCS3"/>
<protein>
    <submittedName>
        <fullName evidence="1">Uncharacterized protein</fullName>
    </submittedName>
</protein>
<sequence>MFVPSDRTVSHSMPPFPPMLRSFRGGKGEQQVDQGLHPQQSPLVMRLGCHVCHQVLESTMDGYPGLPNVSMDLGHPPPHPEFLVALLMEHHFNEPRLRHRLITQLLSFFLWWSPNRCSSSSGSSTTYKKNQI</sequence>